<dbReference type="Proteomes" id="UP000594263">
    <property type="component" value="Unplaced"/>
</dbReference>
<keyword evidence="9" id="KW-0342">GTP-binding</keyword>
<dbReference type="SUPFAM" id="SSF52540">
    <property type="entry name" value="P-loop containing nucleoside triphosphate hydrolases"/>
    <property type="match status" value="1"/>
</dbReference>
<dbReference type="AlphaFoldDB" id="A0A7N0ZZ52"/>
<comment type="subcellular location">
    <subcellularLocation>
        <location evidence="2">Cytoplasm</location>
    </subcellularLocation>
</comment>
<evidence type="ECO:0000256" key="9">
    <source>
        <dbReference type="ARBA" id="ARBA00023134"/>
    </source>
</evidence>
<dbReference type="InterPro" id="IPR001876">
    <property type="entry name" value="Znf_RanBP2"/>
</dbReference>
<accession>A0A7N0ZZ52</accession>
<dbReference type="InterPro" id="IPR036443">
    <property type="entry name" value="Znf_RanBP2_sf"/>
</dbReference>
<dbReference type="GO" id="GO:1902373">
    <property type="term" value="P:negative regulation of mRNA catabolic process"/>
    <property type="evidence" value="ECO:0007669"/>
    <property type="project" value="EnsemblPlants"/>
</dbReference>
<evidence type="ECO:0000313" key="13">
    <source>
        <dbReference type="Proteomes" id="UP000594263"/>
    </source>
</evidence>
<dbReference type="FunFam" id="2.40.30.10:FF:000060">
    <property type="entry name" value="elongation factor 1-alpha isoform X4"/>
    <property type="match status" value="1"/>
</dbReference>
<proteinExistence type="inferred from homology"/>
<feature type="compositionally biased region" description="Basic and acidic residues" evidence="10">
    <location>
        <begin position="238"/>
        <end position="249"/>
    </location>
</feature>
<dbReference type="Pfam" id="PF22594">
    <property type="entry name" value="GTP-eEF1A_C"/>
    <property type="match status" value="1"/>
</dbReference>
<dbReference type="FunFam" id="2.40.30.10:FF:000020">
    <property type="entry name" value="Translation elongation factor EF-1"/>
    <property type="match status" value="1"/>
</dbReference>
<name>A0A7N0ZZ52_KALFE</name>
<dbReference type="EnsemblPlants" id="Kaladp0058s0003.1.v1.1">
    <property type="protein sequence ID" value="Kaladp0058s0003.1.v1.1"/>
    <property type="gene ID" value="Kaladp0058s0003.v1.1"/>
</dbReference>
<dbReference type="PROSITE" id="PS01358">
    <property type="entry name" value="ZF_RANBP2_1"/>
    <property type="match status" value="1"/>
</dbReference>
<dbReference type="InterPro" id="IPR054696">
    <property type="entry name" value="GTP-eEF1A_C"/>
</dbReference>
<dbReference type="CDD" id="cd01883">
    <property type="entry name" value="EF1_alpha"/>
    <property type="match status" value="1"/>
</dbReference>
<dbReference type="InterPro" id="IPR009001">
    <property type="entry name" value="Transl_elong_EF1A/Init_IF2_C"/>
</dbReference>
<dbReference type="Gramene" id="Kaladp0058s0003.1.v1.1">
    <property type="protein sequence ID" value="Kaladp0058s0003.1.v1.1"/>
    <property type="gene ID" value="Kaladp0058s0003.v1.1"/>
</dbReference>
<feature type="domain" description="Tr-type G" evidence="11">
    <location>
        <begin position="305"/>
        <end position="538"/>
    </location>
</feature>
<dbReference type="Pfam" id="PF00009">
    <property type="entry name" value="GTP_EFTU"/>
    <property type="match status" value="1"/>
</dbReference>
<keyword evidence="13" id="KW-1185">Reference proteome</keyword>
<evidence type="ECO:0000256" key="3">
    <source>
        <dbReference type="ARBA" id="ARBA00007249"/>
    </source>
</evidence>
<dbReference type="InterPro" id="IPR009000">
    <property type="entry name" value="Transl_B-barrel_sf"/>
</dbReference>
<dbReference type="PROSITE" id="PS51722">
    <property type="entry name" value="G_TR_2"/>
    <property type="match status" value="1"/>
</dbReference>
<reference evidence="12" key="1">
    <citation type="submission" date="2021-01" db="UniProtKB">
        <authorList>
            <consortium name="EnsemblPlants"/>
        </authorList>
    </citation>
    <scope>IDENTIFICATION</scope>
</reference>
<dbReference type="CDD" id="cd04093">
    <property type="entry name" value="HBS1_C_III"/>
    <property type="match status" value="1"/>
</dbReference>
<dbReference type="GO" id="GO:0005737">
    <property type="term" value="C:cytoplasm"/>
    <property type="evidence" value="ECO:0007669"/>
    <property type="project" value="UniProtKB-SubCell"/>
</dbReference>
<keyword evidence="4" id="KW-0963">Cytoplasm</keyword>
<dbReference type="SUPFAM" id="SSF50447">
    <property type="entry name" value="Translation proteins"/>
    <property type="match status" value="1"/>
</dbReference>
<keyword evidence="6" id="KW-0547">Nucleotide-binding</keyword>
<evidence type="ECO:0000259" key="11">
    <source>
        <dbReference type="PROSITE" id="PS51722"/>
    </source>
</evidence>
<dbReference type="GO" id="GO:0005525">
    <property type="term" value="F:GTP binding"/>
    <property type="evidence" value="ECO:0007669"/>
    <property type="project" value="UniProtKB-KW"/>
</dbReference>
<dbReference type="InterPro" id="IPR050100">
    <property type="entry name" value="TRAFAC_GTPase_members"/>
</dbReference>
<evidence type="ECO:0000256" key="7">
    <source>
        <dbReference type="ARBA" id="ARBA00022771"/>
    </source>
</evidence>
<dbReference type="GO" id="GO:0003924">
    <property type="term" value="F:GTPase activity"/>
    <property type="evidence" value="ECO:0007669"/>
    <property type="project" value="InterPro"/>
</dbReference>
<comment type="similarity">
    <text evidence="3">Belongs to the TRAFAC class translation factor GTPase superfamily. Classic translation factor GTPase family. EF-Tu/EF-1A subfamily.</text>
</comment>
<dbReference type="GO" id="GO:0008270">
    <property type="term" value="F:zinc ion binding"/>
    <property type="evidence" value="ECO:0007669"/>
    <property type="project" value="UniProtKB-KW"/>
</dbReference>
<sequence>MPRKLSYNIDYDDIWDEDDDYGDDYYEEEDSSTSYHARKVGQQPEAFQGSSRREVWRCHICTYDNEEGMNSCDMCGCLRYPLVKPSNKKDEESVDNNTCKNSGVSNLAKSLFASPSKQPPKRDIMFQRQSEGLVIDEGLKLQKIYNIHGKSQNYPENSSSHKNLHINIVPFQFDTPSPDDVVSSGLTSKKTFQGNNVKAPTNDKKTSKSSTANDKKTSESLEATVKKTNKSSASVTKGKPDTKGKRTDSVDEIGGKNVTSQMNNVTLADKAETSKYEKVNAQKATSLEKYTPEKWVTPEEDEDNLTPLNLAIVGHVDSGKSTLSGRLLYLSGRISEKQMHKFKKEANQEGKGSFAYAWAMDESAEERERGVTMTVAVAYFDTKRYNVVLLDAPGHKDFVPNMISGATQADAAILVVDASIGAFEAGMENASGHGQTKEHAQLIRSFGVDQLIVAVNKMDVVNYSKERFDMIKTQIGTFLRSCGFKDSCITWIPISAMENENLAAAASDARLISWYKGPYLLDAIDTLKPPTRDLSSPLLMPICDVSRSASGQTTISGKLEAGALRVGLKVLIMPIRVVATVRSLERDSRSCKIARAGENVAVTVQGIEGGYVMPGGVICQPEYPISVSNHLELKILVLNIVTPILMGSQVEFHIHHVKEAAVVSRIVSVLDSKTGKVTRKSPRCLVAKQSAVVEVLLSQAICVEEFSKCRALGRVFLRSSGTTLAVGVVSRVMGD</sequence>
<dbReference type="FunFam" id="3.40.50.300:FF:001277">
    <property type="entry name" value="Elongation factor 1 alpha-like protein"/>
    <property type="match status" value="1"/>
</dbReference>
<evidence type="ECO:0000313" key="12">
    <source>
        <dbReference type="EnsemblPlants" id="Kaladp0058s0003.1.v1.1"/>
    </source>
</evidence>
<evidence type="ECO:0000256" key="8">
    <source>
        <dbReference type="ARBA" id="ARBA00022833"/>
    </source>
</evidence>
<dbReference type="Gene3D" id="3.40.50.300">
    <property type="entry name" value="P-loop containing nucleotide triphosphate hydrolases"/>
    <property type="match status" value="1"/>
</dbReference>
<feature type="compositionally biased region" description="Acidic residues" evidence="10">
    <location>
        <begin position="17"/>
        <end position="31"/>
    </location>
</feature>
<dbReference type="Gene3D" id="2.40.30.10">
    <property type="entry name" value="Translation factors"/>
    <property type="match status" value="2"/>
</dbReference>
<dbReference type="GO" id="GO:0070481">
    <property type="term" value="P:nuclear-transcribed mRNA catabolic process, non-stop decay"/>
    <property type="evidence" value="ECO:0007669"/>
    <property type="project" value="EnsemblPlants"/>
</dbReference>
<dbReference type="OMA" id="HIHHAKV"/>
<protein>
    <recommendedName>
        <fullName evidence="11">Tr-type G domain-containing protein</fullName>
    </recommendedName>
</protein>
<evidence type="ECO:0000256" key="6">
    <source>
        <dbReference type="ARBA" id="ARBA00022741"/>
    </source>
</evidence>
<comment type="function">
    <text evidence="1">This protein promotes the GTP-dependent binding of aminoacyl-tRNA to the A-site of ribosomes during protein biosynthesis.</text>
</comment>
<keyword evidence="5" id="KW-0479">Metal-binding</keyword>
<feature type="region of interest" description="Disordered" evidence="10">
    <location>
        <begin position="178"/>
        <end position="256"/>
    </location>
</feature>
<dbReference type="PRINTS" id="PR00315">
    <property type="entry name" value="ELONGATNFCT"/>
</dbReference>
<dbReference type="SUPFAM" id="SSF90209">
    <property type="entry name" value="Ran binding protein zinc finger-like"/>
    <property type="match status" value="1"/>
</dbReference>
<evidence type="ECO:0000256" key="4">
    <source>
        <dbReference type="ARBA" id="ARBA00022490"/>
    </source>
</evidence>
<dbReference type="PANTHER" id="PTHR23115">
    <property type="entry name" value="TRANSLATION FACTOR"/>
    <property type="match status" value="1"/>
</dbReference>
<dbReference type="InterPro" id="IPR027417">
    <property type="entry name" value="P-loop_NTPase"/>
</dbReference>
<feature type="compositionally biased region" description="Polar residues" evidence="10">
    <location>
        <begin position="184"/>
        <end position="199"/>
    </location>
</feature>
<evidence type="ECO:0000256" key="2">
    <source>
        <dbReference type="ARBA" id="ARBA00004496"/>
    </source>
</evidence>
<keyword evidence="8" id="KW-0862">Zinc</keyword>
<organism evidence="12 13">
    <name type="scientific">Kalanchoe fedtschenkoi</name>
    <name type="common">Lavender scallops</name>
    <name type="synonym">South American air plant</name>
    <dbReference type="NCBI Taxonomy" id="63787"/>
    <lineage>
        <taxon>Eukaryota</taxon>
        <taxon>Viridiplantae</taxon>
        <taxon>Streptophyta</taxon>
        <taxon>Embryophyta</taxon>
        <taxon>Tracheophyta</taxon>
        <taxon>Spermatophyta</taxon>
        <taxon>Magnoliopsida</taxon>
        <taxon>eudicotyledons</taxon>
        <taxon>Gunneridae</taxon>
        <taxon>Pentapetalae</taxon>
        <taxon>Saxifragales</taxon>
        <taxon>Crassulaceae</taxon>
        <taxon>Kalanchoe</taxon>
    </lineage>
</organism>
<evidence type="ECO:0000256" key="5">
    <source>
        <dbReference type="ARBA" id="ARBA00022723"/>
    </source>
</evidence>
<keyword evidence="7" id="KW-0863">Zinc-finger</keyword>
<evidence type="ECO:0000256" key="1">
    <source>
        <dbReference type="ARBA" id="ARBA00003982"/>
    </source>
</evidence>
<feature type="region of interest" description="Disordered" evidence="10">
    <location>
        <begin position="17"/>
        <end position="46"/>
    </location>
</feature>
<dbReference type="SUPFAM" id="SSF50465">
    <property type="entry name" value="EF-Tu/eEF-1alpha/eIF2-gamma C-terminal domain"/>
    <property type="match status" value="1"/>
</dbReference>
<evidence type="ECO:0000256" key="10">
    <source>
        <dbReference type="SAM" id="MobiDB-lite"/>
    </source>
</evidence>
<dbReference type="InterPro" id="IPR000795">
    <property type="entry name" value="T_Tr_GTP-bd_dom"/>
</dbReference>